<dbReference type="EMBL" id="SMCR01000001">
    <property type="protein sequence ID" value="TCW00007.1"/>
    <property type="molecule type" value="Genomic_DNA"/>
</dbReference>
<dbReference type="RefSeq" id="WP_131863531.1">
    <property type="nucleotide sequence ID" value="NZ_SMCR01000001.1"/>
</dbReference>
<evidence type="ECO:0000313" key="1">
    <source>
        <dbReference type="EMBL" id="TCW00007.1"/>
    </source>
</evidence>
<accession>A0A4R3Z499</accession>
<evidence type="ECO:0000313" key="2">
    <source>
        <dbReference type="Proteomes" id="UP000295719"/>
    </source>
</evidence>
<dbReference type="Proteomes" id="UP000295719">
    <property type="component" value="Unassembled WGS sequence"/>
</dbReference>
<organism evidence="1 2">
    <name type="scientific">Biostraticola tofi</name>
    <dbReference type="NCBI Taxonomy" id="466109"/>
    <lineage>
        <taxon>Bacteria</taxon>
        <taxon>Pseudomonadati</taxon>
        <taxon>Pseudomonadota</taxon>
        <taxon>Gammaproteobacteria</taxon>
        <taxon>Enterobacterales</taxon>
        <taxon>Bruguierivoracaceae</taxon>
        <taxon>Biostraticola</taxon>
    </lineage>
</organism>
<dbReference type="InterPro" id="IPR009950">
    <property type="entry name" value="DUF1480"/>
</dbReference>
<keyword evidence="2" id="KW-1185">Reference proteome</keyword>
<dbReference type="OrthoDB" id="6428563at2"/>
<reference evidence="1 2" key="1">
    <citation type="submission" date="2019-03" db="EMBL/GenBank/DDBJ databases">
        <title>Genomic Encyclopedia of Type Strains, Phase IV (KMG-IV): sequencing the most valuable type-strain genomes for metagenomic binning, comparative biology and taxonomic classification.</title>
        <authorList>
            <person name="Goeker M."/>
        </authorList>
    </citation>
    <scope>NUCLEOTIDE SEQUENCE [LARGE SCALE GENOMIC DNA]</scope>
    <source>
        <strain evidence="1 2">DSM 19580</strain>
    </source>
</reference>
<protein>
    <submittedName>
        <fullName evidence="1">Uncharacterized protein DUF1480</fullName>
    </submittedName>
</protein>
<proteinExistence type="predicted"/>
<dbReference type="Pfam" id="PF07351">
    <property type="entry name" value="DUF1480"/>
    <property type="match status" value="1"/>
</dbReference>
<sequence length="81" mass="8910">MTTTTVQIGSFSVNDAELSNAPGQSNQNLISIPCGSDPDLCKQLDGWDDNTSVPAFLDGKEHLLFKQHYDKSADAWILRLE</sequence>
<comment type="caution">
    <text evidence="1">The sequence shown here is derived from an EMBL/GenBank/DDBJ whole genome shotgun (WGS) entry which is preliminary data.</text>
</comment>
<name>A0A4R3Z499_9GAMM</name>
<gene>
    <name evidence="1" type="ORF">EDC52_101349</name>
</gene>
<dbReference type="AlphaFoldDB" id="A0A4R3Z499"/>